<dbReference type="EMBL" id="BSDP01000001">
    <property type="protein sequence ID" value="GLI26959.1"/>
    <property type="molecule type" value="Genomic_DNA"/>
</dbReference>
<dbReference type="GO" id="GO:0015833">
    <property type="term" value="P:peptide transport"/>
    <property type="evidence" value="ECO:0007669"/>
    <property type="project" value="TreeGrafter"/>
</dbReference>
<reference evidence="3" key="1">
    <citation type="submission" date="2022-12" db="EMBL/GenBank/DDBJ databases">
        <title>Reference genome sequencing for broad-spectrum identification of bacterial and archaeal isolates by mass spectrometry.</title>
        <authorList>
            <person name="Sekiguchi Y."/>
            <person name="Tourlousse D.M."/>
        </authorList>
    </citation>
    <scope>NUCLEOTIDE SEQUENCE</scope>
    <source>
        <strain evidence="3">14</strain>
    </source>
</reference>
<organism evidence="3 4">
    <name type="scientific">Agromyces rhizosphaerae</name>
    <dbReference type="NCBI Taxonomy" id="88374"/>
    <lineage>
        <taxon>Bacteria</taxon>
        <taxon>Bacillati</taxon>
        <taxon>Actinomycetota</taxon>
        <taxon>Actinomycetes</taxon>
        <taxon>Micrococcales</taxon>
        <taxon>Microbacteriaceae</taxon>
        <taxon>Agromyces</taxon>
    </lineage>
</organism>
<dbReference type="InterPro" id="IPR030678">
    <property type="entry name" value="Peptide/Ni-bd"/>
</dbReference>
<dbReference type="PROSITE" id="PS51257">
    <property type="entry name" value="PROKAR_LIPOPROTEIN"/>
    <property type="match status" value="1"/>
</dbReference>
<dbReference type="GO" id="GO:0042597">
    <property type="term" value="C:periplasmic space"/>
    <property type="evidence" value="ECO:0007669"/>
    <property type="project" value="UniProtKB-ARBA"/>
</dbReference>
<keyword evidence="4" id="KW-1185">Reference proteome</keyword>
<dbReference type="Gene3D" id="3.40.190.10">
    <property type="entry name" value="Periplasmic binding protein-like II"/>
    <property type="match status" value="1"/>
</dbReference>
<sequence>MTRWKTTTAALMIAALALTGCAAASESASTDESGGTLTLVGFTAPDTMDPAGASWGNSSPFYQSVFDTLLLATPAGTIEPWLATGWEYNEDNTVLTLSLRDDVTFTDGSDLTADVVVKNLQRYKDGTSPNAGQFAAVEGFEALDDATVAIALEAPDPALLSYLTRDAGLVGSADSLDSPEVATTPVGSGPYVLDTDATVTGTTYVYTKNAEYWNPEVQHYDELVINVITDPTAALNALKAGEANGVKLVTNDDVAEVEAAGWTIESTELDVQGLLLFDRDGEMNPALGNVKVRQAINFAIDRDAMLETLQGGLGTVTTQMFPASSVGYDDGLDDYYTYDPERAKQLLAEAGYPDGFEMESMSISMLGASTFALIGQQLEDVGIRVSYVDTGIDQAIADMLAPKYPGVFMSLEQNPDWQLINYMIAPTAAFNPLRSQDPRVDELIEQIQFGDESVAQEATGELNEWLVEHAWFAPFYRVQGSFATDPETTVEMLPTNIFPAIYDIQPKS</sequence>
<evidence type="ECO:0000256" key="1">
    <source>
        <dbReference type="SAM" id="SignalP"/>
    </source>
</evidence>
<dbReference type="Proteomes" id="UP001144396">
    <property type="component" value="Unassembled WGS sequence"/>
</dbReference>
<dbReference type="PIRSF" id="PIRSF002741">
    <property type="entry name" value="MppA"/>
    <property type="match status" value="1"/>
</dbReference>
<dbReference type="SUPFAM" id="SSF53850">
    <property type="entry name" value="Periplasmic binding protein-like II"/>
    <property type="match status" value="1"/>
</dbReference>
<dbReference type="PANTHER" id="PTHR30290">
    <property type="entry name" value="PERIPLASMIC BINDING COMPONENT OF ABC TRANSPORTER"/>
    <property type="match status" value="1"/>
</dbReference>
<accession>A0A9W6CUB1</accession>
<proteinExistence type="predicted"/>
<dbReference type="Pfam" id="PF00496">
    <property type="entry name" value="SBP_bac_5"/>
    <property type="match status" value="1"/>
</dbReference>
<comment type="caution">
    <text evidence="3">The sequence shown here is derived from an EMBL/GenBank/DDBJ whole genome shotgun (WGS) entry which is preliminary data.</text>
</comment>
<name>A0A9W6CUB1_9MICO</name>
<keyword evidence="1" id="KW-0732">Signal</keyword>
<dbReference type="GO" id="GO:0043190">
    <property type="term" value="C:ATP-binding cassette (ABC) transporter complex"/>
    <property type="evidence" value="ECO:0007669"/>
    <property type="project" value="InterPro"/>
</dbReference>
<evidence type="ECO:0000313" key="3">
    <source>
        <dbReference type="EMBL" id="GLI26959.1"/>
    </source>
</evidence>
<dbReference type="Gene3D" id="3.10.105.10">
    <property type="entry name" value="Dipeptide-binding Protein, Domain 3"/>
    <property type="match status" value="1"/>
</dbReference>
<feature type="signal peptide" evidence="1">
    <location>
        <begin position="1"/>
        <end position="24"/>
    </location>
</feature>
<dbReference type="GO" id="GO:1904680">
    <property type="term" value="F:peptide transmembrane transporter activity"/>
    <property type="evidence" value="ECO:0007669"/>
    <property type="project" value="TreeGrafter"/>
</dbReference>
<gene>
    <name evidence="3" type="ORF">ARHIZOSPH14_12010</name>
</gene>
<dbReference type="InterPro" id="IPR000914">
    <property type="entry name" value="SBP_5_dom"/>
</dbReference>
<dbReference type="RefSeq" id="WP_281883078.1">
    <property type="nucleotide sequence ID" value="NZ_BSDP01000001.1"/>
</dbReference>
<protein>
    <submittedName>
        <fullName evidence="3">Peptide ABC transporter substrate-binding protein</fullName>
    </submittedName>
</protein>
<dbReference type="AlphaFoldDB" id="A0A9W6CUB1"/>
<evidence type="ECO:0000313" key="4">
    <source>
        <dbReference type="Proteomes" id="UP001144396"/>
    </source>
</evidence>
<evidence type="ECO:0000259" key="2">
    <source>
        <dbReference type="Pfam" id="PF00496"/>
    </source>
</evidence>
<feature type="domain" description="Solute-binding protein family 5" evidence="2">
    <location>
        <begin position="77"/>
        <end position="387"/>
    </location>
</feature>
<dbReference type="InterPro" id="IPR039424">
    <property type="entry name" value="SBP_5"/>
</dbReference>
<feature type="chain" id="PRO_5040845853" evidence="1">
    <location>
        <begin position="25"/>
        <end position="508"/>
    </location>
</feature>